<evidence type="ECO:0000313" key="4">
    <source>
        <dbReference type="Proteomes" id="UP000703269"/>
    </source>
</evidence>
<reference evidence="3 4" key="1">
    <citation type="submission" date="2021-08" db="EMBL/GenBank/DDBJ databases">
        <title>Draft Genome Sequence of Phanerochaete sordida strain YK-624.</title>
        <authorList>
            <person name="Mori T."/>
            <person name="Dohra H."/>
            <person name="Suzuki T."/>
            <person name="Kawagishi H."/>
            <person name="Hirai H."/>
        </authorList>
    </citation>
    <scope>NUCLEOTIDE SEQUENCE [LARGE SCALE GENOMIC DNA]</scope>
    <source>
        <strain evidence="3 4">YK-624</strain>
    </source>
</reference>
<evidence type="ECO:0000313" key="3">
    <source>
        <dbReference type="EMBL" id="GJE97897.1"/>
    </source>
</evidence>
<feature type="domain" description="DUF7514" evidence="2">
    <location>
        <begin position="70"/>
        <end position="218"/>
    </location>
</feature>
<gene>
    <name evidence="3" type="ORF">PsYK624_141190</name>
</gene>
<evidence type="ECO:0000256" key="1">
    <source>
        <dbReference type="SAM" id="MobiDB-lite"/>
    </source>
</evidence>
<feature type="compositionally biased region" description="Low complexity" evidence="1">
    <location>
        <begin position="15"/>
        <end position="29"/>
    </location>
</feature>
<sequence>MRYSQALSQGLLDDSPAPKSKPSASSPGPETYPPRKYLRKESAPQQSPMAYQPTSYGTSVPSHSVDAFYGSLLDTNGRPSEVFSRMADAFFFWLDANCDIPGLRGTGVVEPAKYAWMSARMGARPESVALLPYVLPSLYTVASIPHTLRGTTPVLERRGWLHLVVFELRAAPTDAHRHWSTAVLRFGLCDPRTQAPFPSPLPRAAFPLVPDPHWQALYVRWQVQAVTAAARARVATTLAPYRARSMFNPYAHRGMGFAPVAPVFRHATVGAPAFQQQQQQPAQKNDEGDHATVLDTVNNVATLANTIVGVATGGGGGGGGGASPLGGLLGAGLFGFGGGLGGGMGGTGYGF</sequence>
<dbReference type="AlphaFoldDB" id="A0A9P3GM00"/>
<dbReference type="Proteomes" id="UP000703269">
    <property type="component" value="Unassembled WGS sequence"/>
</dbReference>
<dbReference type="InterPro" id="IPR055936">
    <property type="entry name" value="DUF7514"/>
</dbReference>
<dbReference type="Pfam" id="PF24355">
    <property type="entry name" value="DUF7514"/>
    <property type="match status" value="1"/>
</dbReference>
<evidence type="ECO:0000259" key="2">
    <source>
        <dbReference type="Pfam" id="PF24355"/>
    </source>
</evidence>
<protein>
    <recommendedName>
        <fullName evidence="2">DUF7514 domain-containing protein</fullName>
    </recommendedName>
</protein>
<keyword evidence="4" id="KW-1185">Reference proteome</keyword>
<proteinExistence type="predicted"/>
<comment type="caution">
    <text evidence="3">The sequence shown here is derived from an EMBL/GenBank/DDBJ whole genome shotgun (WGS) entry which is preliminary data.</text>
</comment>
<accession>A0A9P3GM00</accession>
<dbReference type="OrthoDB" id="3268672at2759"/>
<dbReference type="EMBL" id="BPQB01000078">
    <property type="protein sequence ID" value="GJE97897.1"/>
    <property type="molecule type" value="Genomic_DNA"/>
</dbReference>
<organism evidence="3 4">
    <name type="scientific">Phanerochaete sordida</name>
    <dbReference type="NCBI Taxonomy" id="48140"/>
    <lineage>
        <taxon>Eukaryota</taxon>
        <taxon>Fungi</taxon>
        <taxon>Dikarya</taxon>
        <taxon>Basidiomycota</taxon>
        <taxon>Agaricomycotina</taxon>
        <taxon>Agaricomycetes</taxon>
        <taxon>Polyporales</taxon>
        <taxon>Phanerochaetaceae</taxon>
        <taxon>Phanerochaete</taxon>
    </lineage>
</organism>
<feature type="compositionally biased region" description="Polar residues" evidence="1">
    <location>
        <begin position="43"/>
        <end position="59"/>
    </location>
</feature>
<feature type="region of interest" description="Disordered" evidence="1">
    <location>
        <begin position="1"/>
        <end position="59"/>
    </location>
</feature>
<name>A0A9P3GM00_9APHY</name>